<sequence>MCDFGEFASLLQRKNYLGNIPKPGKKNKSPDCNRKKIPNNQNPKPSESRIPPKLIISIKSWIARAGPSVAECARGKKVFASSSEEKNPIGDQISRVPHVKITKNPSILATNHKIPSRIFFPLSQCWAEAFGHLFAGGKSWIPKKASTTFEAFEVAFMEL</sequence>
<reference evidence="2" key="1">
    <citation type="submission" date="2015-01" db="EMBL/GenBank/DDBJ databases">
        <title>Transcriptome Assembly of Fopius arisanus.</title>
        <authorList>
            <person name="Geib S."/>
        </authorList>
    </citation>
    <scope>NUCLEOTIDE SEQUENCE</scope>
</reference>
<gene>
    <name evidence="2" type="primary">srb9</name>
    <name evidence="2" type="ORF">g.67364</name>
</gene>
<dbReference type="AlphaFoldDB" id="A0A0C9R0M4"/>
<name>A0A0C9R0M4_9HYME</name>
<organism evidence="2">
    <name type="scientific">Fopius arisanus</name>
    <dbReference type="NCBI Taxonomy" id="64838"/>
    <lineage>
        <taxon>Eukaryota</taxon>
        <taxon>Metazoa</taxon>
        <taxon>Ecdysozoa</taxon>
        <taxon>Arthropoda</taxon>
        <taxon>Hexapoda</taxon>
        <taxon>Insecta</taxon>
        <taxon>Pterygota</taxon>
        <taxon>Neoptera</taxon>
        <taxon>Endopterygota</taxon>
        <taxon>Hymenoptera</taxon>
        <taxon>Apocrita</taxon>
        <taxon>Ichneumonoidea</taxon>
        <taxon>Braconidae</taxon>
        <taxon>Opiinae</taxon>
        <taxon>Fopius</taxon>
    </lineage>
</organism>
<protein>
    <submittedName>
        <fullName evidence="2">Srb9 protein</fullName>
    </submittedName>
</protein>
<proteinExistence type="predicted"/>
<evidence type="ECO:0000313" key="2">
    <source>
        <dbReference type="EMBL" id="JAG70163.1"/>
    </source>
</evidence>
<dbReference type="EMBL" id="GBYB01000396">
    <property type="protein sequence ID" value="JAG70163.1"/>
    <property type="molecule type" value="Transcribed_RNA"/>
</dbReference>
<feature type="region of interest" description="Disordered" evidence="1">
    <location>
        <begin position="18"/>
        <end position="50"/>
    </location>
</feature>
<evidence type="ECO:0000256" key="1">
    <source>
        <dbReference type="SAM" id="MobiDB-lite"/>
    </source>
</evidence>
<accession>A0A0C9R0M4</accession>